<proteinExistence type="predicted"/>
<comment type="caution">
    <text evidence="2">The sequence shown here is derived from an EMBL/GenBank/DDBJ whole genome shotgun (WGS) entry which is preliminary data.</text>
</comment>
<accession>A0ABQ7USZ6</accession>
<keyword evidence="3" id="KW-1185">Reference proteome</keyword>
<dbReference type="PANTHER" id="PTHR31973">
    <property type="entry name" value="POLYPROTEIN, PUTATIVE-RELATED"/>
    <property type="match status" value="1"/>
</dbReference>
<dbReference type="PANTHER" id="PTHR31973:SF192">
    <property type="entry name" value="SWIM-TYPE DOMAIN-CONTAINING PROTEIN"/>
    <property type="match status" value="1"/>
</dbReference>
<evidence type="ECO:0000259" key="1">
    <source>
        <dbReference type="Pfam" id="PF03108"/>
    </source>
</evidence>
<evidence type="ECO:0000313" key="3">
    <source>
        <dbReference type="Proteomes" id="UP000826656"/>
    </source>
</evidence>
<feature type="domain" description="Transposase MuDR plant" evidence="1">
    <location>
        <begin position="21"/>
        <end position="77"/>
    </location>
</feature>
<dbReference type="EMBL" id="JAIVGD010000018">
    <property type="protein sequence ID" value="KAH0754965.1"/>
    <property type="molecule type" value="Genomic_DNA"/>
</dbReference>
<dbReference type="Proteomes" id="UP000826656">
    <property type="component" value="Unassembled WGS sequence"/>
</dbReference>
<dbReference type="InterPro" id="IPR004332">
    <property type="entry name" value="Transposase_MuDR"/>
</dbReference>
<reference evidence="2 3" key="1">
    <citation type="journal article" date="2021" name="bioRxiv">
        <title>Chromosome-scale and haplotype-resolved genome assembly of a tetraploid potato cultivar.</title>
        <authorList>
            <person name="Sun H."/>
            <person name="Jiao W.-B."/>
            <person name="Krause K."/>
            <person name="Campoy J.A."/>
            <person name="Goel M."/>
            <person name="Folz-Donahue K."/>
            <person name="Kukat C."/>
            <person name="Huettel B."/>
            <person name="Schneeberger K."/>
        </authorList>
    </citation>
    <scope>NUCLEOTIDE SEQUENCE [LARGE SCALE GENOMIC DNA]</scope>
    <source>
        <strain evidence="2">SolTubOtavaFocal</strain>
        <tissue evidence="2">Leaves</tissue>
    </source>
</reference>
<gene>
    <name evidence="2" type="ORF">KY290_025235</name>
</gene>
<sequence length="149" mass="17362">MHRKTQNEEGDSDSIGYFNLELELGMVFGNKKEFKEAVVANQAKIGKSIQWSKDDRERARAKCRTKTCKWRILGSLMQRDISTFQIKTWIARKYVDRVKSNKNCKTSEFRDTLSRELKLHVSMHQARRAKEKAIAMIDGDINDQFACKT</sequence>
<organism evidence="2 3">
    <name type="scientific">Solanum tuberosum</name>
    <name type="common">Potato</name>
    <dbReference type="NCBI Taxonomy" id="4113"/>
    <lineage>
        <taxon>Eukaryota</taxon>
        <taxon>Viridiplantae</taxon>
        <taxon>Streptophyta</taxon>
        <taxon>Embryophyta</taxon>
        <taxon>Tracheophyta</taxon>
        <taxon>Spermatophyta</taxon>
        <taxon>Magnoliopsida</taxon>
        <taxon>eudicotyledons</taxon>
        <taxon>Gunneridae</taxon>
        <taxon>Pentapetalae</taxon>
        <taxon>asterids</taxon>
        <taxon>lamiids</taxon>
        <taxon>Solanales</taxon>
        <taxon>Solanaceae</taxon>
        <taxon>Solanoideae</taxon>
        <taxon>Solaneae</taxon>
        <taxon>Solanum</taxon>
    </lineage>
</organism>
<dbReference type="Pfam" id="PF03108">
    <property type="entry name" value="DBD_Tnp_Mut"/>
    <property type="match status" value="1"/>
</dbReference>
<protein>
    <recommendedName>
        <fullName evidence="1">Transposase MuDR plant domain-containing protein</fullName>
    </recommendedName>
</protein>
<evidence type="ECO:0000313" key="2">
    <source>
        <dbReference type="EMBL" id="KAH0754965.1"/>
    </source>
</evidence>
<name>A0ABQ7USZ6_SOLTU</name>